<dbReference type="InterPro" id="IPR001357">
    <property type="entry name" value="BRCT_dom"/>
</dbReference>
<evidence type="ECO:0000313" key="3">
    <source>
        <dbReference type="Proteomes" id="UP000002601"/>
    </source>
</evidence>
<dbReference type="eggNOG" id="COG0272">
    <property type="taxonomic scope" value="Bacteria"/>
</dbReference>
<dbReference type="Proteomes" id="UP000002601">
    <property type="component" value="Chromosome"/>
</dbReference>
<dbReference type="InterPro" id="IPR036420">
    <property type="entry name" value="BRCT_dom_sf"/>
</dbReference>
<accession>C6BVZ6</accession>
<evidence type="ECO:0000259" key="1">
    <source>
        <dbReference type="PROSITE" id="PS50172"/>
    </source>
</evidence>
<dbReference type="STRING" id="526222.Desal_2140"/>
<name>C6BVZ6_MARSD</name>
<dbReference type="OrthoDB" id="5451971at2"/>
<dbReference type="KEGG" id="dsa:Desal_2140"/>
<dbReference type="AlphaFoldDB" id="C6BVZ6"/>
<dbReference type="HOGENOM" id="CLU_107477_0_0_7"/>
<sequence>MDDYDDNEALVSRFNVAMREDRDADELLGLCRGILADGIVVEAEARFLLNWLNEHDTCLCHWHGSILKERLDEYLADGVWTEEEQENFCELAKKVVGMDTEADEPMPTKTGATTLPLSDPLPVMEFEERNFVVTGKFATGVRKKVVEMVTNRGGEVKKTVSKKVHYLVIGDLSSPNWKHSSYGRKIEKAIDLRDQGSEIYIVSEEHWYAGCTNCALC</sequence>
<dbReference type="SUPFAM" id="SSF52113">
    <property type="entry name" value="BRCT domain"/>
    <property type="match status" value="1"/>
</dbReference>
<feature type="domain" description="BRCT" evidence="1">
    <location>
        <begin position="126"/>
        <end position="211"/>
    </location>
</feature>
<protein>
    <recommendedName>
        <fullName evidence="1">BRCT domain-containing protein</fullName>
    </recommendedName>
</protein>
<dbReference type="RefSeq" id="WP_015852015.1">
    <property type="nucleotide sequence ID" value="NC_012881.1"/>
</dbReference>
<dbReference type="Pfam" id="PF00533">
    <property type="entry name" value="BRCT"/>
    <property type="match status" value="1"/>
</dbReference>
<dbReference type="Gene3D" id="3.40.50.10190">
    <property type="entry name" value="BRCT domain"/>
    <property type="match status" value="1"/>
</dbReference>
<keyword evidence="3" id="KW-1185">Reference proteome</keyword>
<dbReference type="CDD" id="cd17748">
    <property type="entry name" value="BRCT_DNA_ligase_like"/>
    <property type="match status" value="1"/>
</dbReference>
<dbReference type="PROSITE" id="PS50172">
    <property type="entry name" value="BRCT"/>
    <property type="match status" value="1"/>
</dbReference>
<organism evidence="2 3">
    <name type="scientific">Maridesulfovibrio salexigens (strain ATCC 14822 / DSM 2638 / NCIMB 8403 / VKM B-1763)</name>
    <name type="common">Desulfovibrio salexigens</name>
    <dbReference type="NCBI Taxonomy" id="526222"/>
    <lineage>
        <taxon>Bacteria</taxon>
        <taxon>Pseudomonadati</taxon>
        <taxon>Thermodesulfobacteriota</taxon>
        <taxon>Desulfovibrionia</taxon>
        <taxon>Desulfovibrionales</taxon>
        <taxon>Desulfovibrionaceae</taxon>
        <taxon>Maridesulfovibrio</taxon>
    </lineage>
</organism>
<proteinExistence type="predicted"/>
<evidence type="ECO:0000313" key="2">
    <source>
        <dbReference type="EMBL" id="ACS80199.1"/>
    </source>
</evidence>
<dbReference type="EMBL" id="CP001649">
    <property type="protein sequence ID" value="ACS80199.1"/>
    <property type="molecule type" value="Genomic_DNA"/>
</dbReference>
<reference evidence="2 3" key="1">
    <citation type="submission" date="2009-06" db="EMBL/GenBank/DDBJ databases">
        <title>Complete sequence of Desulfovibrio salexigens DSM 2638.</title>
        <authorList>
            <consortium name="US DOE Joint Genome Institute"/>
            <person name="Lucas S."/>
            <person name="Copeland A."/>
            <person name="Lapidus A."/>
            <person name="Glavina del Rio T."/>
            <person name="Tice H."/>
            <person name="Bruce D."/>
            <person name="Goodwin L."/>
            <person name="Pitluck S."/>
            <person name="Munk A.C."/>
            <person name="Brettin T."/>
            <person name="Detter J.C."/>
            <person name="Han C."/>
            <person name="Tapia R."/>
            <person name="Larimer F."/>
            <person name="Land M."/>
            <person name="Hauser L."/>
            <person name="Kyrpides N."/>
            <person name="Anderson I."/>
            <person name="Wall J.D."/>
            <person name="Arkin A.P."/>
            <person name="Dehal P."/>
            <person name="Chivian D."/>
            <person name="Giles B."/>
            <person name="Hazen T.C."/>
        </authorList>
    </citation>
    <scope>NUCLEOTIDE SEQUENCE [LARGE SCALE GENOMIC DNA]</scope>
    <source>
        <strain evidence="3">ATCC 14822 / DSM 2638 / NCIMB 8403 / VKM B-1763</strain>
    </source>
</reference>
<gene>
    <name evidence="2" type="ordered locus">Desal_2140</name>
</gene>